<dbReference type="InterPro" id="IPR001034">
    <property type="entry name" value="DeoR_HTH"/>
</dbReference>
<evidence type="ECO:0000313" key="5">
    <source>
        <dbReference type="Proteomes" id="UP000247673"/>
    </source>
</evidence>
<dbReference type="Pfam" id="PF08220">
    <property type="entry name" value="HTH_DeoR"/>
    <property type="match status" value="1"/>
</dbReference>
<dbReference type="SUPFAM" id="SSF100950">
    <property type="entry name" value="NagB/RpiA/CoA transferase-like"/>
    <property type="match status" value="1"/>
</dbReference>
<dbReference type="Proteomes" id="UP000247673">
    <property type="component" value="Unassembled WGS sequence"/>
</dbReference>
<reference evidence="4 5" key="1">
    <citation type="submission" date="2018-05" db="EMBL/GenBank/DDBJ databases">
        <title>Reference genomes for bee gut microbiota database.</title>
        <authorList>
            <person name="Ellegaard K.M."/>
        </authorList>
    </citation>
    <scope>NUCLEOTIDE SEQUENCE [LARGE SCALE GENOMIC DNA]</scope>
    <source>
        <strain evidence="4 5">ESL0172</strain>
    </source>
</reference>
<dbReference type="Pfam" id="PF00455">
    <property type="entry name" value="DeoRC"/>
    <property type="match status" value="1"/>
</dbReference>
<evidence type="ECO:0000259" key="3">
    <source>
        <dbReference type="PROSITE" id="PS51000"/>
    </source>
</evidence>
<dbReference type="Gene3D" id="1.10.10.10">
    <property type="entry name" value="Winged helix-like DNA-binding domain superfamily/Winged helix DNA-binding domain"/>
    <property type="match status" value="1"/>
</dbReference>
<dbReference type="OrthoDB" id="9797223at2"/>
<dbReference type="GO" id="GO:0003700">
    <property type="term" value="F:DNA-binding transcription factor activity"/>
    <property type="evidence" value="ECO:0007669"/>
    <property type="project" value="InterPro"/>
</dbReference>
<evidence type="ECO:0000313" key="4">
    <source>
        <dbReference type="EMBL" id="PXY88452.1"/>
    </source>
</evidence>
<dbReference type="InterPro" id="IPR037171">
    <property type="entry name" value="NagB/RpiA_transferase-like"/>
</dbReference>
<dbReference type="SMART" id="SM01134">
    <property type="entry name" value="DeoRC"/>
    <property type="match status" value="1"/>
</dbReference>
<dbReference type="InterPro" id="IPR036388">
    <property type="entry name" value="WH-like_DNA-bd_sf"/>
</dbReference>
<protein>
    <submittedName>
        <fullName evidence="4">DeoR/GlpR transcriptional regulator</fullName>
    </submittedName>
</protein>
<sequence length="265" mass="29944">MQINQNIRWLIMFAEERQQIILKKVIENKSITVKELAELLDVSMPTVRSDIDIICANYPDIERTHGGIVLSNKFIHQTPYDERKALNLKEKQSIASLAISLIKHKDTILIDSSSTSNEIANKLVNIDIKITIITTGINIAVKLKENPNLTVIIIGGVLKPKSNTIQNSFDDSVINAFNIDKFFFSASGVSLKNGFSDYNYNEVVDKKRFLAKCQQSIALIDSTKFNIDSKSSFAQLKEVDYLITTQTVDKKDIERYKRSIKVLTA</sequence>
<keyword evidence="2" id="KW-0804">Transcription</keyword>
<dbReference type="AlphaFoldDB" id="A0A2V4E6M1"/>
<dbReference type="SMART" id="SM00420">
    <property type="entry name" value="HTH_DEOR"/>
    <property type="match status" value="1"/>
</dbReference>
<organism evidence="4 5">
    <name type="scientific">Gilliamella apis</name>
    <dbReference type="NCBI Taxonomy" id="1970738"/>
    <lineage>
        <taxon>Bacteria</taxon>
        <taxon>Pseudomonadati</taxon>
        <taxon>Pseudomonadota</taxon>
        <taxon>Gammaproteobacteria</taxon>
        <taxon>Orbales</taxon>
        <taxon>Orbaceae</taxon>
        <taxon>Gilliamella</taxon>
    </lineage>
</organism>
<dbReference type="PROSITE" id="PS51000">
    <property type="entry name" value="HTH_DEOR_2"/>
    <property type="match status" value="1"/>
</dbReference>
<comment type="caution">
    <text evidence="4">The sequence shown here is derived from an EMBL/GenBank/DDBJ whole genome shotgun (WGS) entry which is preliminary data.</text>
</comment>
<accession>A0A2V4E6M1</accession>
<dbReference type="InterPro" id="IPR050313">
    <property type="entry name" value="Carb_Metab_HTH_regulators"/>
</dbReference>
<proteinExistence type="predicted"/>
<dbReference type="InterPro" id="IPR036390">
    <property type="entry name" value="WH_DNA-bd_sf"/>
</dbReference>
<dbReference type="PANTHER" id="PTHR30363:SF44">
    <property type="entry name" value="AGA OPERON TRANSCRIPTIONAL REPRESSOR-RELATED"/>
    <property type="match status" value="1"/>
</dbReference>
<gene>
    <name evidence="4" type="ORF">DKK78_11920</name>
</gene>
<dbReference type="PANTHER" id="PTHR30363">
    <property type="entry name" value="HTH-TYPE TRANSCRIPTIONAL REGULATOR SRLR-RELATED"/>
    <property type="match status" value="1"/>
</dbReference>
<evidence type="ECO:0000256" key="2">
    <source>
        <dbReference type="ARBA" id="ARBA00023163"/>
    </source>
</evidence>
<dbReference type="Gene3D" id="3.40.50.1360">
    <property type="match status" value="1"/>
</dbReference>
<evidence type="ECO:0000256" key="1">
    <source>
        <dbReference type="ARBA" id="ARBA00023015"/>
    </source>
</evidence>
<name>A0A2V4E6M1_9GAMM</name>
<dbReference type="InterPro" id="IPR014036">
    <property type="entry name" value="DeoR-like_C"/>
</dbReference>
<keyword evidence="1" id="KW-0805">Transcription regulation</keyword>
<feature type="domain" description="HTH deoR-type" evidence="3">
    <location>
        <begin position="14"/>
        <end position="70"/>
    </location>
</feature>
<dbReference type="SUPFAM" id="SSF46785">
    <property type="entry name" value="Winged helix' DNA-binding domain"/>
    <property type="match status" value="1"/>
</dbReference>
<keyword evidence="5" id="KW-1185">Reference proteome</keyword>
<dbReference type="EMBL" id="QGLO01000011">
    <property type="protein sequence ID" value="PXY88452.1"/>
    <property type="molecule type" value="Genomic_DNA"/>
</dbReference>